<evidence type="ECO:0000259" key="2">
    <source>
        <dbReference type="Pfam" id="PF07589"/>
    </source>
</evidence>
<comment type="caution">
    <text evidence="3">The sequence shown here is derived from an EMBL/GenBank/DDBJ whole genome shotgun (WGS) entry which is preliminary data.</text>
</comment>
<reference evidence="3 4" key="1">
    <citation type="submission" date="2018-02" db="EMBL/GenBank/DDBJ databases">
        <title>Reclassifiation of [Polyangium] brachysporum DSM 7029 as Guopingzhaonella breviflexa gen. nov., sp. nov., a member of the family Comamonadaceae.</title>
        <authorList>
            <person name="Tang B."/>
        </authorList>
    </citation>
    <scope>NUCLEOTIDE SEQUENCE [LARGE SCALE GENOMIC DNA]</scope>
    <source>
        <strain evidence="3 4">DSM 15344</strain>
    </source>
</reference>
<gene>
    <name evidence="3" type="ORF">C1702_07430</name>
</gene>
<evidence type="ECO:0000313" key="4">
    <source>
        <dbReference type="Proteomes" id="UP000239406"/>
    </source>
</evidence>
<feature type="chain" id="PRO_5015716543" description="Ice-binding protein C-terminal domain-containing protein" evidence="1">
    <location>
        <begin position="38"/>
        <end position="221"/>
    </location>
</feature>
<feature type="domain" description="Ice-binding protein C-terminal" evidence="2">
    <location>
        <begin position="193"/>
        <end position="217"/>
    </location>
</feature>
<feature type="signal peptide" evidence="1">
    <location>
        <begin position="1"/>
        <end position="37"/>
    </location>
</feature>
<dbReference type="AlphaFoldDB" id="A0A2S5T658"/>
<organism evidence="3 4">
    <name type="scientific">Caldimonas thermodepolymerans</name>
    <dbReference type="NCBI Taxonomy" id="215580"/>
    <lineage>
        <taxon>Bacteria</taxon>
        <taxon>Pseudomonadati</taxon>
        <taxon>Pseudomonadota</taxon>
        <taxon>Betaproteobacteria</taxon>
        <taxon>Burkholderiales</taxon>
        <taxon>Sphaerotilaceae</taxon>
        <taxon>Caldimonas</taxon>
    </lineage>
</organism>
<evidence type="ECO:0000313" key="3">
    <source>
        <dbReference type="EMBL" id="PPE70485.1"/>
    </source>
</evidence>
<protein>
    <recommendedName>
        <fullName evidence="2">Ice-binding protein C-terminal domain-containing protein</fullName>
    </recommendedName>
</protein>
<keyword evidence="4" id="KW-1185">Reference proteome</keyword>
<proteinExistence type="predicted"/>
<name>A0A2S5T658_9BURK</name>
<dbReference type="InterPro" id="IPR013424">
    <property type="entry name" value="Ice-binding_C"/>
</dbReference>
<sequence>MGPMRYRPNRALTFRRICMKRHLLALGLAAATTAASAQLSVSGPDTTFGGYDGTPATYTGTLSSGTFNGLLDTGLGGTLTVTFLGKDDAWHNNTLTFAGGTVIDNQTTAVGTSYTFDVAAGPLDFLFTDLTDGDTVANGGPSSAYGSYVVVPGSAVGAGNPAYGQYDFILGFNDGHLYDADYDDLVVGISLVPVPEPETYALMLAGLGAIGFMARRRRRQD</sequence>
<dbReference type="NCBIfam" id="TIGR02595">
    <property type="entry name" value="PEP_CTERM"/>
    <property type="match status" value="1"/>
</dbReference>
<keyword evidence="1" id="KW-0732">Signal</keyword>
<dbReference type="Proteomes" id="UP000239406">
    <property type="component" value="Unassembled WGS sequence"/>
</dbReference>
<dbReference type="EMBL" id="PSNY01000006">
    <property type="protein sequence ID" value="PPE70485.1"/>
    <property type="molecule type" value="Genomic_DNA"/>
</dbReference>
<evidence type="ECO:0000256" key="1">
    <source>
        <dbReference type="SAM" id="SignalP"/>
    </source>
</evidence>
<accession>A0A2S5T658</accession>
<dbReference type="OrthoDB" id="8914126at2"/>
<dbReference type="Pfam" id="PF07589">
    <property type="entry name" value="PEP-CTERM"/>
    <property type="match status" value="1"/>
</dbReference>